<proteinExistence type="predicted"/>
<reference evidence="2" key="1">
    <citation type="journal article" date="2022" name="New Phytol.">
        <title>Evolutionary transition to the ectomycorrhizal habit in the genomes of a hyperdiverse lineage of mushroom-forming fungi.</title>
        <authorList>
            <person name="Looney B."/>
            <person name="Miyauchi S."/>
            <person name="Morin E."/>
            <person name="Drula E."/>
            <person name="Courty P.E."/>
            <person name="Kohler A."/>
            <person name="Kuo A."/>
            <person name="LaButti K."/>
            <person name="Pangilinan J."/>
            <person name="Lipzen A."/>
            <person name="Riley R."/>
            <person name="Andreopoulos W."/>
            <person name="He G."/>
            <person name="Johnson J."/>
            <person name="Nolan M."/>
            <person name="Tritt A."/>
            <person name="Barry K.W."/>
            <person name="Grigoriev I.V."/>
            <person name="Nagy L.G."/>
            <person name="Hibbett D."/>
            <person name="Henrissat B."/>
            <person name="Matheny P.B."/>
            <person name="Labbe J."/>
            <person name="Martin F.M."/>
        </authorList>
    </citation>
    <scope>NUCLEOTIDE SEQUENCE</scope>
    <source>
        <strain evidence="2">BPL690</strain>
    </source>
</reference>
<evidence type="ECO:0000256" key="1">
    <source>
        <dbReference type="SAM" id="MobiDB-lite"/>
    </source>
</evidence>
<keyword evidence="3" id="KW-1185">Reference proteome</keyword>
<dbReference type="EMBL" id="WTXG01000173">
    <property type="protein sequence ID" value="KAI0291166.1"/>
    <property type="molecule type" value="Genomic_DNA"/>
</dbReference>
<dbReference type="Proteomes" id="UP001203297">
    <property type="component" value="Unassembled WGS sequence"/>
</dbReference>
<dbReference type="AlphaFoldDB" id="A0AAD4LUU9"/>
<sequence>MSYDCHLVIQEVVELYLSPPILCLCPVSVKQWGGTSSIHPPVVPSLGVVVNSWGSGNVVDMCPGSLLLVVLRLTVGGCVWFGGVLEESEVDREACMSVESFDPEIGIRGTRHLLEGSVVLALSETLSFGDSGKGTRCRLLAGSSFKLWSVRKVKVETVKDQSSHSIKANHRGPGSRLKVKAIKSKLIQDCQSELQEPRSTFKRPTSYKRGTRARSELKQWQ</sequence>
<protein>
    <submittedName>
        <fullName evidence="2">Uncharacterized protein</fullName>
    </submittedName>
</protein>
<feature type="region of interest" description="Disordered" evidence="1">
    <location>
        <begin position="194"/>
        <end position="221"/>
    </location>
</feature>
<evidence type="ECO:0000313" key="2">
    <source>
        <dbReference type="EMBL" id="KAI0291166.1"/>
    </source>
</evidence>
<name>A0AAD4LUU9_9AGAM</name>
<organism evidence="2 3">
    <name type="scientific">Multifurca ochricompacta</name>
    <dbReference type="NCBI Taxonomy" id="376703"/>
    <lineage>
        <taxon>Eukaryota</taxon>
        <taxon>Fungi</taxon>
        <taxon>Dikarya</taxon>
        <taxon>Basidiomycota</taxon>
        <taxon>Agaricomycotina</taxon>
        <taxon>Agaricomycetes</taxon>
        <taxon>Russulales</taxon>
        <taxon>Russulaceae</taxon>
        <taxon>Multifurca</taxon>
    </lineage>
</organism>
<accession>A0AAD4LUU9</accession>
<gene>
    <name evidence="2" type="ORF">B0F90DRAFT_1929004</name>
</gene>
<evidence type="ECO:0000313" key="3">
    <source>
        <dbReference type="Proteomes" id="UP001203297"/>
    </source>
</evidence>
<comment type="caution">
    <text evidence="2">The sequence shown here is derived from an EMBL/GenBank/DDBJ whole genome shotgun (WGS) entry which is preliminary data.</text>
</comment>